<proteinExistence type="predicted"/>
<evidence type="ECO:0000313" key="2">
    <source>
        <dbReference type="Proteomes" id="UP000092154"/>
    </source>
</evidence>
<reference evidence="1 2" key="1">
    <citation type="submission" date="2016-06" db="EMBL/GenBank/DDBJ databases">
        <title>Comparative genomics of the ectomycorrhizal sister species Rhizopogon vinicolor and Rhizopogon vesiculosus (Basidiomycota: Boletales) reveals a divergence of the mating type B locus.</title>
        <authorList>
            <consortium name="DOE Joint Genome Institute"/>
            <person name="Mujic A.B."/>
            <person name="Kuo A."/>
            <person name="Tritt A."/>
            <person name="Lipzen A."/>
            <person name="Chen C."/>
            <person name="Johnson J."/>
            <person name="Sharma A."/>
            <person name="Barry K."/>
            <person name="Grigoriev I.V."/>
            <person name="Spatafora J.W."/>
        </authorList>
    </citation>
    <scope>NUCLEOTIDE SEQUENCE [LARGE SCALE GENOMIC DNA]</scope>
    <source>
        <strain evidence="1 2">AM-OR11-026</strain>
    </source>
</reference>
<feature type="non-terminal residue" evidence="1">
    <location>
        <position position="1"/>
    </location>
</feature>
<dbReference type="EMBL" id="KV450104">
    <property type="protein sequence ID" value="OAX30664.1"/>
    <property type="molecule type" value="Genomic_DNA"/>
</dbReference>
<dbReference type="STRING" id="1314800.A0A1B7MDJ4"/>
<keyword evidence="2" id="KW-1185">Reference proteome</keyword>
<sequence length="87" mass="9947">HHLGKSDSPRCPHCPLFNESVHHFLFDCPHYQRECHILACTLSRQATSLPYLLTEAEATPHLTRYVNAMRRLKSTLGEILMPAPKPD</sequence>
<accession>A0A1B7MDJ4</accession>
<evidence type="ECO:0000313" key="1">
    <source>
        <dbReference type="EMBL" id="OAX30664.1"/>
    </source>
</evidence>
<dbReference type="AlphaFoldDB" id="A0A1B7MDJ4"/>
<evidence type="ECO:0008006" key="3">
    <source>
        <dbReference type="Google" id="ProtNLM"/>
    </source>
</evidence>
<organism evidence="1 2">
    <name type="scientific">Rhizopogon vinicolor AM-OR11-026</name>
    <dbReference type="NCBI Taxonomy" id="1314800"/>
    <lineage>
        <taxon>Eukaryota</taxon>
        <taxon>Fungi</taxon>
        <taxon>Dikarya</taxon>
        <taxon>Basidiomycota</taxon>
        <taxon>Agaricomycotina</taxon>
        <taxon>Agaricomycetes</taxon>
        <taxon>Agaricomycetidae</taxon>
        <taxon>Boletales</taxon>
        <taxon>Suillineae</taxon>
        <taxon>Rhizopogonaceae</taxon>
        <taxon>Rhizopogon</taxon>
    </lineage>
</organism>
<dbReference type="InParanoid" id="A0A1B7MDJ4"/>
<dbReference type="Proteomes" id="UP000092154">
    <property type="component" value="Unassembled WGS sequence"/>
</dbReference>
<protein>
    <recommendedName>
        <fullName evidence="3">Reverse transcriptase zinc-binding domain-containing protein</fullName>
    </recommendedName>
</protein>
<dbReference type="OrthoDB" id="2650954at2759"/>
<gene>
    <name evidence="1" type="ORF">K503DRAFT_704974</name>
</gene>
<name>A0A1B7MDJ4_9AGAM</name>